<dbReference type="CDD" id="cd00093">
    <property type="entry name" value="HTH_XRE"/>
    <property type="match status" value="1"/>
</dbReference>
<feature type="region of interest" description="Disordered" evidence="3">
    <location>
        <begin position="91"/>
        <end position="115"/>
    </location>
</feature>
<dbReference type="InterPro" id="IPR036388">
    <property type="entry name" value="WH-like_DNA-bd_sf"/>
</dbReference>
<keyword evidence="6" id="KW-1185">Reference proteome</keyword>
<dbReference type="AlphaFoldDB" id="A0A9W6HX98"/>
<sequence>MNNVLRLTGATLDVLEVLAAADGQTVYGLQIAAATRRPTGTVYPLLARLEDRGWLEGGWESDDGARGRGPRRRYYRVTGEGREHVAAALRRRERKVPPPPPATAARPDRFLPPPGGAVDAEQVIGEFVHELRVLRERAGALSLRQLAARTYYSPAALSEAFAGRTLPSERLLEAIVSACAGDSREWTLRRSTAEQSIRHGIRIPHRFEDFHPLGVQWVETALSRCGLQRADIEDVAQETLLAAYRHWPSAIPNLRQWISQHAQRTAAALSRGPLRPWHLDGTYLPALDLDLGVAPPERGELRHGDVADDVVARLAADDLLRSMDRRTAQVVHLVSHGFTTAEIAERLAMTAVAVEGRRRRLRTRFRLDGASSVTAEHARYLRHLARLRDEAGNPSLRRMAGQVGYSHTHIAAVLAGAAPLPDWEFTARLVGFLGGEVRTARALWEEAHAFGEPVEPDNDAEAAARVGDTLTLWKLTDHLEQAGKTIEAVQVWWDAAEAGDTYAMAMTAELLVRLGDREEAETWLRRAADAGDAEAWRRLIHLLEQTGRTEEAIDAWRHAANTGAVEARQELTRLLEQTGRTEEAIDAWRHAANTGDLSATRKLTRLLEQTGRTEEAVDAWRHAANTGAVEARQELTRLLEQTGRTEEAIDAWQRVAESGDLSATRRLTRLLRGAGRTEEAVEAWRRAVDTGEAGGAGDVQARQELTRLLEQTGRTEEAVEVWRHVAITGDVQARQELTRLLEQTGRTEEAVEVWRHVAITADDPAQRTLAHQALTRLTDRPLSSLRVEYELRAAAHTGDDLALLALVHLLDQEGRHREAEAVLHSAAIAGNALAAQTISHRLTTANGTPSHSAAPPSQAVSQAPVRRAASQGRPARSRAEHPTADPANTSKGTAH</sequence>
<reference evidence="5" key="2">
    <citation type="submission" date="2023-01" db="EMBL/GenBank/DDBJ databases">
        <authorList>
            <person name="Sun Q."/>
            <person name="Evtushenko L."/>
        </authorList>
    </citation>
    <scope>NUCLEOTIDE SEQUENCE</scope>
    <source>
        <strain evidence="5">VKM Ac-2007</strain>
    </source>
</reference>
<dbReference type="Pfam" id="PF03551">
    <property type="entry name" value="PadR"/>
    <property type="match status" value="1"/>
</dbReference>
<dbReference type="InterPro" id="IPR051012">
    <property type="entry name" value="CellSynth/LPSAsmb/PSIAsmb"/>
</dbReference>
<feature type="domain" description="HTH cro/C1-type" evidence="4">
    <location>
        <begin position="131"/>
        <end position="186"/>
    </location>
</feature>
<evidence type="ECO:0000256" key="3">
    <source>
        <dbReference type="SAM" id="MobiDB-lite"/>
    </source>
</evidence>
<dbReference type="Proteomes" id="UP001143474">
    <property type="component" value="Unassembled WGS sequence"/>
</dbReference>
<dbReference type="EMBL" id="BSEV01000002">
    <property type="protein sequence ID" value="GLK08085.1"/>
    <property type="molecule type" value="Genomic_DNA"/>
</dbReference>
<dbReference type="Pfam" id="PF13560">
    <property type="entry name" value="HTH_31"/>
    <property type="match status" value="1"/>
</dbReference>
<organism evidence="5 6">
    <name type="scientific">Streptosporangium carneum</name>
    <dbReference type="NCBI Taxonomy" id="47481"/>
    <lineage>
        <taxon>Bacteria</taxon>
        <taxon>Bacillati</taxon>
        <taxon>Actinomycetota</taxon>
        <taxon>Actinomycetes</taxon>
        <taxon>Streptosporangiales</taxon>
        <taxon>Streptosporangiaceae</taxon>
        <taxon>Streptosporangium</taxon>
    </lineage>
</organism>
<keyword evidence="1" id="KW-0677">Repeat</keyword>
<comment type="caution">
    <text evidence="5">The sequence shown here is derived from an EMBL/GenBank/DDBJ whole genome shotgun (WGS) entry which is preliminary data.</text>
</comment>
<dbReference type="Gene3D" id="1.25.40.10">
    <property type="entry name" value="Tetratricopeptide repeat domain"/>
    <property type="match status" value="2"/>
</dbReference>
<proteinExistence type="predicted"/>
<reference evidence="5" key="1">
    <citation type="journal article" date="2014" name="Int. J. Syst. Evol. Microbiol.">
        <title>Complete genome sequence of Corynebacterium casei LMG S-19264T (=DSM 44701T), isolated from a smear-ripened cheese.</title>
        <authorList>
            <consortium name="US DOE Joint Genome Institute (JGI-PGF)"/>
            <person name="Walter F."/>
            <person name="Albersmeier A."/>
            <person name="Kalinowski J."/>
            <person name="Ruckert C."/>
        </authorList>
    </citation>
    <scope>NUCLEOTIDE SEQUENCE</scope>
    <source>
        <strain evidence="5">VKM Ac-2007</strain>
    </source>
</reference>
<dbReference type="InterPro" id="IPR036390">
    <property type="entry name" value="WH_DNA-bd_sf"/>
</dbReference>
<dbReference type="InterPro" id="IPR011990">
    <property type="entry name" value="TPR-like_helical_dom_sf"/>
</dbReference>
<dbReference type="SUPFAM" id="SSF46785">
    <property type="entry name" value="Winged helix' DNA-binding domain"/>
    <property type="match status" value="1"/>
</dbReference>
<dbReference type="PANTHER" id="PTHR45586">
    <property type="entry name" value="TPR REPEAT-CONTAINING PROTEIN PA4667"/>
    <property type="match status" value="1"/>
</dbReference>
<dbReference type="InterPro" id="IPR001387">
    <property type="entry name" value="Cro/C1-type_HTH"/>
</dbReference>
<evidence type="ECO:0000256" key="1">
    <source>
        <dbReference type="ARBA" id="ARBA00022737"/>
    </source>
</evidence>
<dbReference type="InterPro" id="IPR005149">
    <property type="entry name" value="Tscrpt_reg_PadR_N"/>
</dbReference>
<evidence type="ECO:0000256" key="2">
    <source>
        <dbReference type="ARBA" id="ARBA00022803"/>
    </source>
</evidence>
<feature type="compositionally biased region" description="Low complexity" evidence="3">
    <location>
        <begin position="849"/>
        <end position="865"/>
    </location>
</feature>
<evidence type="ECO:0000259" key="4">
    <source>
        <dbReference type="PROSITE" id="PS50943"/>
    </source>
</evidence>
<evidence type="ECO:0000313" key="6">
    <source>
        <dbReference type="Proteomes" id="UP001143474"/>
    </source>
</evidence>
<dbReference type="Gene3D" id="1.10.10.10">
    <property type="entry name" value="Winged helix-like DNA-binding domain superfamily/Winged helix DNA-binding domain"/>
    <property type="match status" value="1"/>
</dbReference>
<dbReference type="PANTHER" id="PTHR45586:SF1">
    <property type="entry name" value="LIPOPOLYSACCHARIDE ASSEMBLY PROTEIN B"/>
    <property type="match status" value="1"/>
</dbReference>
<evidence type="ECO:0000313" key="5">
    <source>
        <dbReference type="EMBL" id="GLK08085.1"/>
    </source>
</evidence>
<feature type="compositionally biased region" description="Polar residues" evidence="3">
    <location>
        <begin position="886"/>
        <end position="895"/>
    </location>
</feature>
<protein>
    <recommendedName>
        <fullName evidence="4">HTH cro/C1-type domain-containing protein</fullName>
    </recommendedName>
</protein>
<gene>
    <name evidence="5" type="ORF">GCM10017600_14900</name>
</gene>
<feature type="region of interest" description="Disordered" evidence="3">
    <location>
        <begin position="844"/>
        <end position="895"/>
    </location>
</feature>
<dbReference type="SMART" id="SM00530">
    <property type="entry name" value="HTH_XRE"/>
    <property type="match status" value="2"/>
</dbReference>
<keyword evidence="2" id="KW-0802">TPR repeat</keyword>
<dbReference type="SUPFAM" id="SSF81901">
    <property type="entry name" value="HCP-like"/>
    <property type="match status" value="2"/>
</dbReference>
<accession>A0A9W6HX98</accession>
<name>A0A9W6HX98_9ACTN</name>
<dbReference type="RefSeq" id="WP_271216600.1">
    <property type="nucleotide sequence ID" value="NZ_BAAAVD010000040.1"/>
</dbReference>
<dbReference type="PROSITE" id="PS50943">
    <property type="entry name" value="HTH_CROC1"/>
    <property type="match status" value="1"/>
</dbReference>